<dbReference type="GO" id="GO:0005096">
    <property type="term" value="F:GTPase activator activity"/>
    <property type="evidence" value="ECO:0007669"/>
    <property type="project" value="InterPro"/>
</dbReference>
<feature type="region of interest" description="Disordered" evidence="1">
    <location>
        <begin position="128"/>
        <end position="202"/>
    </location>
</feature>
<dbReference type="InterPro" id="IPR011993">
    <property type="entry name" value="PH-like_dom_sf"/>
</dbReference>
<feature type="region of interest" description="Disordered" evidence="1">
    <location>
        <begin position="27"/>
        <end position="48"/>
    </location>
</feature>
<evidence type="ECO:0000259" key="2">
    <source>
        <dbReference type="PROSITE" id="PS50003"/>
    </source>
</evidence>
<sequence>MYHADESKPPVRLTLLTCQVKLPTESMDNDSILNHSTGGGGGGGDSRTYNFQAEDEQEYEEWISILNNAMQEEFNKAMNGENYTNSQCDLSETTLNLSSNRLMSTNKCNITNGDSLAADMDLVYSTLTGQSNSPMNNNPSKHMKSDSFGDSLPGSENDLLDSSGSQISRSRESHLDSADAFSTDGINATESKGRPSKSLIQSSLRFCAPGNEVCADCGRPG</sequence>
<dbReference type="PANTHER" id="PTHR45854">
    <property type="entry name" value="ASAP FAMILY MEMBER"/>
    <property type="match status" value="1"/>
</dbReference>
<gene>
    <name evidence="3" type="ORF">SMTD_LOCUS11590</name>
</gene>
<feature type="compositionally biased region" description="Polar residues" evidence="1">
    <location>
        <begin position="128"/>
        <end position="140"/>
    </location>
</feature>
<dbReference type="Proteomes" id="UP000269396">
    <property type="component" value="Unassembled WGS sequence"/>
</dbReference>
<dbReference type="InterPro" id="IPR001849">
    <property type="entry name" value="PH_domain"/>
</dbReference>
<feature type="domain" description="PH" evidence="2">
    <location>
        <begin position="1"/>
        <end position="71"/>
    </location>
</feature>
<dbReference type="PROSITE" id="PS50003">
    <property type="entry name" value="PH_DOMAIN"/>
    <property type="match status" value="1"/>
</dbReference>
<protein>
    <recommendedName>
        <fullName evidence="2">PH domain-containing protein</fullName>
    </recommendedName>
</protein>
<dbReference type="AlphaFoldDB" id="A0A3P8E3F8"/>
<dbReference type="SUPFAM" id="SSF50729">
    <property type="entry name" value="PH domain-like"/>
    <property type="match status" value="1"/>
</dbReference>
<evidence type="ECO:0000313" key="3">
    <source>
        <dbReference type="EMBL" id="VDP58617.1"/>
    </source>
</evidence>
<proteinExistence type="predicted"/>
<dbReference type="EMBL" id="UZAL01031611">
    <property type="protein sequence ID" value="VDP58617.1"/>
    <property type="molecule type" value="Genomic_DNA"/>
</dbReference>
<name>A0A3P8E3F8_9TREM</name>
<accession>A0A3P8E3F8</accession>
<keyword evidence="4" id="KW-1185">Reference proteome</keyword>
<evidence type="ECO:0000313" key="4">
    <source>
        <dbReference type="Proteomes" id="UP000269396"/>
    </source>
</evidence>
<evidence type="ECO:0000256" key="1">
    <source>
        <dbReference type="SAM" id="MobiDB-lite"/>
    </source>
</evidence>
<dbReference type="PANTHER" id="PTHR45854:SF3">
    <property type="entry name" value="ARFGAP WITH SH3 DOMAIN, ANK REPEAT AND PH DOMAIN-CONTAINING PROTEIN"/>
    <property type="match status" value="1"/>
</dbReference>
<dbReference type="InterPro" id="IPR043593">
    <property type="entry name" value="ASAP"/>
</dbReference>
<organism evidence="3 4">
    <name type="scientific">Schistosoma mattheei</name>
    <dbReference type="NCBI Taxonomy" id="31246"/>
    <lineage>
        <taxon>Eukaryota</taxon>
        <taxon>Metazoa</taxon>
        <taxon>Spiralia</taxon>
        <taxon>Lophotrochozoa</taxon>
        <taxon>Platyhelminthes</taxon>
        <taxon>Trematoda</taxon>
        <taxon>Digenea</taxon>
        <taxon>Strigeidida</taxon>
        <taxon>Schistosomatoidea</taxon>
        <taxon>Schistosomatidae</taxon>
        <taxon>Schistosoma</taxon>
    </lineage>
</organism>
<reference evidence="3 4" key="1">
    <citation type="submission" date="2018-11" db="EMBL/GenBank/DDBJ databases">
        <authorList>
            <consortium name="Pathogen Informatics"/>
        </authorList>
    </citation>
    <scope>NUCLEOTIDE SEQUENCE [LARGE SCALE GENOMIC DNA]</scope>
    <source>
        <strain>Denwood</strain>
        <strain evidence="4">Zambia</strain>
    </source>
</reference>
<dbReference type="Gene3D" id="2.30.29.30">
    <property type="entry name" value="Pleckstrin-homology domain (PH domain)/Phosphotyrosine-binding domain (PTB)"/>
    <property type="match status" value="1"/>
</dbReference>
<dbReference type="Pfam" id="PF00169">
    <property type="entry name" value="PH"/>
    <property type="match status" value="1"/>
</dbReference>